<evidence type="ECO:0000256" key="1">
    <source>
        <dbReference type="SAM" id="MobiDB-lite"/>
    </source>
</evidence>
<feature type="compositionally biased region" description="Polar residues" evidence="1">
    <location>
        <begin position="44"/>
        <end position="54"/>
    </location>
</feature>
<organism evidence="2">
    <name type="scientific">Candidatus Berkiella aquae</name>
    <dbReference type="NCBI Taxonomy" id="295108"/>
    <lineage>
        <taxon>Bacteria</taxon>
        <taxon>Pseudomonadati</taxon>
        <taxon>Pseudomonadota</taxon>
        <taxon>Gammaproteobacteria</taxon>
        <taxon>Candidatus Berkiellales</taxon>
        <taxon>Candidatus Berkiellaceae</taxon>
        <taxon>Candidatus Berkiella</taxon>
    </lineage>
</organism>
<feature type="compositionally biased region" description="Basic and acidic residues" evidence="1">
    <location>
        <begin position="247"/>
        <end position="258"/>
    </location>
</feature>
<dbReference type="EMBL" id="LKAJ01000006">
    <property type="protein sequence ID" value="KRG21195.1"/>
    <property type="molecule type" value="Genomic_DNA"/>
</dbReference>
<reference evidence="3" key="2">
    <citation type="journal article" date="2016" name="Genome Announc.">
        <title>Draft Genome Sequences of Two Novel Amoeba-Resistant Intranuclear Bacteria, 'Candidatus Berkiella cookevillensis' and 'Candidatus Berkiella aquae'.</title>
        <authorList>
            <person name="Mehari Y.T."/>
            <person name="Arivett B.A."/>
            <person name="Farone A.L."/>
            <person name="Gunderson J.H."/>
            <person name="Farone M.B."/>
        </authorList>
    </citation>
    <scope>NUCLEOTIDE SEQUENCE</scope>
    <source>
        <strain evidence="3">HT99</strain>
    </source>
</reference>
<reference evidence="2" key="1">
    <citation type="submission" date="2015-09" db="EMBL/GenBank/DDBJ databases">
        <title>Draft Genome Sequences of Two Novel Amoeba-resistant Intranuclear Bacteria, Candidatus Berkiella cookevillensis and Candidatus Berkiella aquae.</title>
        <authorList>
            <person name="Mehari Y.T."/>
            <person name="Arivett B.A."/>
            <person name="Farone A.L."/>
            <person name="Gunderson J.H."/>
            <person name="Farone M.B."/>
        </authorList>
    </citation>
    <scope>NUCLEOTIDE SEQUENCE [LARGE SCALE GENOMIC DNA]</scope>
    <source>
        <strain evidence="2">HT99</strain>
    </source>
</reference>
<sequence>MAITNGVTPDFARKRKASETLAEQTRQNNAKKQRLDQENAKQVRINNENDQNEANTRETLKDAQKRKEKALKKRMATKDRTIDAFTKPHQTQGAMEKAEHLAGLTPEGVAGEIMFDLIILSIELSVNAPFWTQTLQFEAALLKELQSIESGENERLVYLPDDNGVYPEIYPIDDSGKVDYSKPPLTPGSPEISNFHIRANGYVPVPTISESLLTIFARHTERMSGTGALTAEQKSCLYNTVQVLHENQQKEKNEKDIASDNAARMAATKQIATPRLTAKA</sequence>
<dbReference type="Proteomes" id="UP000051497">
    <property type="component" value="Unassembled WGS sequence"/>
</dbReference>
<evidence type="ECO:0000313" key="4">
    <source>
        <dbReference type="Proteomes" id="UP000051497"/>
    </source>
</evidence>
<feature type="compositionally biased region" description="Basic and acidic residues" evidence="1">
    <location>
        <begin position="55"/>
        <end position="64"/>
    </location>
</feature>
<keyword evidence="4" id="KW-1185">Reference proteome</keyword>
<accession>A0A0Q9YKE7</accession>
<reference evidence="3" key="3">
    <citation type="submission" date="2021-06" db="EMBL/GenBank/DDBJ databases">
        <title>Genomic Description and Analysis of Intracellular Bacteria, Candidatus Berkiella cookevillensis and Candidatus Berkiella aquae.</title>
        <authorList>
            <person name="Kidane D.T."/>
            <person name="Mehari Y.T."/>
            <person name="Rice F.C."/>
            <person name="Arivett B.A."/>
            <person name="Farone A.L."/>
            <person name="Berk S.G."/>
            <person name="Farone M.B."/>
        </authorList>
    </citation>
    <scope>NUCLEOTIDE SEQUENCE</scope>
    <source>
        <strain evidence="3">HT99</strain>
    </source>
</reference>
<gene>
    <name evidence="3" type="ORF">HT99x_006815</name>
    <name evidence="2" type="ORF">HT99x_01751</name>
</gene>
<evidence type="ECO:0000313" key="2">
    <source>
        <dbReference type="EMBL" id="KRG21195.1"/>
    </source>
</evidence>
<dbReference type="EMBL" id="LKAJ02000001">
    <property type="protein sequence ID" value="MCS5711138.1"/>
    <property type="molecule type" value="Genomic_DNA"/>
</dbReference>
<feature type="region of interest" description="Disordered" evidence="1">
    <location>
        <begin position="1"/>
        <end position="64"/>
    </location>
</feature>
<protein>
    <submittedName>
        <fullName evidence="2">Uncharacterized protein</fullName>
    </submittedName>
</protein>
<dbReference type="AlphaFoldDB" id="A0A0Q9YKE7"/>
<name>A0A0Q9YKE7_9GAMM</name>
<comment type="caution">
    <text evidence="2">The sequence shown here is derived from an EMBL/GenBank/DDBJ whole genome shotgun (WGS) entry which is preliminary data.</text>
</comment>
<feature type="region of interest" description="Disordered" evidence="1">
    <location>
        <begin position="247"/>
        <end position="280"/>
    </location>
</feature>
<dbReference type="RefSeq" id="WP_075066375.1">
    <property type="nucleotide sequence ID" value="NZ_LKAJ02000001.1"/>
</dbReference>
<proteinExistence type="predicted"/>
<feature type="compositionally biased region" description="Polar residues" evidence="1">
    <location>
        <begin position="21"/>
        <end position="30"/>
    </location>
</feature>
<evidence type="ECO:0000313" key="3">
    <source>
        <dbReference type="EMBL" id="MCS5711138.1"/>
    </source>
</evidence>